<dbReference type="InterPro" id="IPR023404">
    <property type="entry name" value="rSAM_horseshoe"/>
</dbReference>
<dbReference type="Pfam" id="PF04055">
    <property type="entry name" value="Radical_SAM"/>
    <property type="match status" value="1"/>
</dbReference>
<reference evidence="2 3" key="1">
    <citation type="submission" date="2016-10" db="EMBL/GenBank/DDBJ databases">
        <title>Complete genome of the TMA-utilizing, human hosted archaeon Methanomethylophilus alvus Gen. nov, sp. nov., strain Mx-05, derived from a pure culture.</title>
        <authorList>
            <person name="Brugere J.-F."/>
            <person name="Ben Hania W."/>
            <person name="Chaudhary P.P."/>
            <person name="Gaci N."/>
            <person name="Borrel G."/>
            <person name="Cao Van Tuat L."/>
            <person name="Fardeau M.-L."/>
            <person name="Harris H.M.B."/>
            <person name="O'Toole P.W."/>
            <person name="Ollivier B."/>
        </authorList>
    </citation>
    <scope>NUCLEOTIDE SEQUENCE [LARGE SCALE GENOMIC DNA]</scope>
    <source>
        <strain evidence="2 3">Mx-05</strain>
    </source>
</reference>
<dbReference type="AlphaFoldDB" id="A0A3G3IEL9"/>
<dbReference type="RefSeq" id="WP_015503970.1">
    <property type="nucleotide sequence ID" value="NZ_CAYARL010000009.1"/>
</dbReference>
<dbReference type="Gene3D" id="1.10.150.320">
    <property type="entry name" value="Photosystem II 12 kDa extrinsic protein"/>
    <property type="match status" value="1"/>
</dbReference>
<evidence type="ECO:0000259" key="1">
    <source>
        <dbReference type="PROSITE" id="PS51918"/>
    </source>
</evidence>
<dbReference type="InterPro" id="IPR058240">
    <property type="entry name" value="rSAM_sf"/>
</dbReference>
<dbReference type="SFLD" id="SFLDG01082">
    <property type="entry name" value="B12-binding_domain_containing"/>
    <property type="match status" value="1"/>
</dbReference>
<dbReference type="SMART" id="SM00729">
    <property type="entry name" value="Elp3"/>
    <property type="match status" value="1"/>
</dbReference>
<dbReference type="PANTHER" id="PTHR43324">
    <property type="match status" value="1"/>
</dbReference>
<name>A0A3G3IEL9_9ARCH</name>
<dbReference type="Proteomes" id="UP000273278">
    <property type="component" value="Chromosome"/>
</dbReference>
<dbReference type="SFLD" id="SFLDS00029">
    <property type="entry name" value="Radical_SAM"/>
    <property type="match status" value="1"/>
</dbReference>
<dbReference type="SUPFAM" id="SSF81585">
    <property type="entry name" value="PsbU/PolX domain-like"/>
    <property type="match status" value="1"/>
</dbReference>
<dbReference type="InterPro" id="IPR007197">
    <property type="entry name" value="rSAM"/>
</dbReference>
<dbReference type="Gene3D" id="3.80.30.20">
    <property type="entry name" value="tm_1862 like domain"/>
    <property type="match status" value="1"/>
</dbReference>
<dbReference type="GeneID" id="41320861"/>
<proteinExistence type="predicted"/>
<dbReference type="PANTHER" id="PTHR43324:SF1">
    <property type="entry name" value="RADICAL SAM CORE DOMAIN-CONTAINING PROTEIN"/>
    <property type="match status" value="1"/>
</dbReference>
<dbReference type="GO" id="GO:0003824">
    <property type="term" value="F:catalytic activity"/>
    <property type="evidence" value="ECO:0007669"/>
    <property type="project" value="InterPro"/>
</dbReference>
<organism evidence="2 3">
    <name type="scientific">Methanomethylophilus alvi</name>
    <dbReference type="NCBI Taxonomy" id="1291540"/>
    <lineage>
        <taxon>Archaea</taxon>
        <taxon>Methanobacteriati</taxon>
        <taxon>Thermoplasmatota</taxon>
        <taxon>Thermoplasmata</taxon>
        <taxon>Methanomassiliicoccales</taxon>
        <taxon>Methanomethylophilaceae</taxon>
        <taxon>Methanomethylophilus</taxon>
    </lineage>
</organism>
<evidence type="ECO:0000313" key="3">
    <source>
        <dbReference type="Proteomes" id="UP000273278"/>
    </source>
</evidence>
<dbReference type="GO" id="GO:0051536">
    <property type="term" value="F:iron-sulfur cluster binding"/>
    <property type="evidence" value="ECO:0007669"/>
    <property type="project" value="InterPro"/>
</dbReference>
<protein>
    <submittedName>
        <fullName evidence="2">Radical SAM protein</fullName>
    </submittedName>
</protein>
<sequence length="537" mass="59008">MKGRPKVAVIDGYIDDPAALGVPPYISPMIRAVAGAARDAGADVEYVTVDMIRNGHPLPDADVSVVLSGNTVPGKYLRSMPMSLKELKELSPKLSGWKMIGGSSAFAPESQKFDFRIHRDLAASLYDGMVGKEVGERLRTLDEWNRWMLLGADIVKKHQDFPEPLMVEIESYRGCHRWASGGCSFCIEPSKGRPLMREPEDILAEAARLKDLGVRNIRVGGQTCIVSYGAEDLESGCPRPNPPKVRRLFEGLRGMGFDNLCVDNANPAVIARYPEEAEEVIGILADCCTSGNVLALGLESADPAVEEANNLNSTAESVMEAVRLINRVGGERGETGLPKILPGLNIICGLDGETSETYKMDLALLERIRDEGLLVRRINIRQVIGSRRPFDVKVSEKRFRKFKETVREEIDHPMLERLVPIGTVLRGVYAEIHDGNITFGRQPGSYPLLVGIPYKVDLDRSYDVYVTEWGFRSVTGVTYPFEINRMPMSSLASLPGIGKKRAAAIAAARPFGSLEDLGKVVEDPRVVEGLRGIVTFN</sequence>
<dbReference type="InterPro" id="IPR006638">
    <property type="entry name" value="Elp3/MiaA/NifB-like_rSAM"/>
</dbReference>
<dbReference type="OMA" id="HTPGKYL"/>
<evidence type="ECO:0000313" key="2">
    <source>
        <dbReference type="EMBL" id="AYQ54260.1"/>
    </source>
</evidence>
<dbReference type="EMBL" id="CP017686">
    <property type="protein sequence ID" value="AYQ54260.1"/>
    <property type="molecule type" value="Genomic_DNA"/>
</dbReference>
<dbReference type="PROSITE" id="PS51918">
    <property type="entry name" value="RADICAL_SAM"/>
    <property type="match status" value="1"/>
</dbReference>
<dbReference type="SUPFAM" id="SSF102114">
    <property type="entry name" value="Radical SAM enzymes"/>
    <property type="match status" value="1"/>
</dbReference>
<gene>
    <name evidence="2" type="ORF">BKD89_00290</name>
</gene>
<feature type="domain" description="Radical SAM core" evidence="1">
    <location>
        <begin position="161"/>
        <end position="413"/>
    </location>
</feature>
<accession>A0A3G3IEL9</accession>